<protein>
    <submittedName>
        <fullName evidence="1">Uncharacterized protein</fullName>
    </submittedName>
</protein>
<comment type="caution">
    <text evidence="1">The sequence shown here is derived from an EMBL/GenBank/DDBJ whole genome shotgun (WGS) entry which is preliminary data.</text>
</comment>
<proteinExistence type="predicted"/>
<dbReference type="EMBL" id="DSPX01000258">
    <property type="protein sequence ID" value="HGG03806.1"/>
    <property type="molecule type" value="Genomic_DNA"/>
</dbReference>
<reference evidence="1" key="1">
    <citation type="journal article" date="2020" name="mSystems">
        <title>Genome- and Community-Level Interaction Insights into Carbon Utilization and Element Cycling Functions of Hydrothermarchaeota in Hydrothermal Sediment.</title>
        <authorList>
            <person name="Zhou Z."/>
            <person name="Liu Y."/>
            <person name="Xu W."/>
            <person name="Pan J."/>
            <person name="Luo Z.H."/>
            <person name="Li M."/>
        </authorList>
    </citation>
    <scope>NUCLEOTIDE SEQUENCE [LARGE SCALE GENOMIC DNA]</scope>
    <source>
        <strain evidence="1">SpSt-374</strain>
    </source>
</reference>
<dbReference type="AlphaFoldDB" id="A0A7C3ZY00"/>
<gene>
    <name evidence="1" type="ORF">ENR15_25015</name>
</gene>
<evidence type="ECO:0000313" key="1">
    <source>
        <dbReference type="EMBL" id="HGG03806.1"/>
    </source>
</evidence>
<accession>A0A7C3ZY00</accession>
<organism evidence="1">
    <name type="scientific">Planktothricoides sp. SpSt-374</name>
    <dbReference type="NCBI Taxonomy" id="2282167"/>
    <lineage>
        <taxon>Bacteria</taxon>
        <taxon>Bacillati</taxon>
        <taxon>Cyanobacteriota</taxon>
        <taxon>Cyanophyceae</taxon>
        <taxon>Oscillatoriophycideae</taxon>
        <taxon>Oscillatoriales</taxon>
        <taxon>Oscillatoriaceae</taxon>
        <taxon>Planktothricoides</taxon>
    </lineage>
</organism>
<name>A0A7C3ZY00_9CYAN</name>
<sequence length="64" mass="7453">MSGYMPQVALEELYGQIMFSNVMTLADRQQLKTVLLKECLSEDEMAIVDRLLYNVRRGWLQLAE</sequence>